<evidence type="ECO:0000313" key="3">
    <source>
        <dbReference type="Proteomes" id="UP000494261"/>
    </source>
</evidence>
<organism evidence="2 3">
    <name type="scientific">Burkholderia aenigmatica</name>
    <dbReference type="NCBI Taxonomy" id="2015348"/>
    <lineage>
        <taxon>Bacteria</taxon>
        <taxon>Pseudomonadati</taxon>
        <taxon>Pseudomonadota</taxon>
        <taxon>Betaproteobacteria</taxon>
        <taxon>Burkholderiales</taxon>
        <taxon>Burkholderiaceae</taxon>
        <taxon>Burkholderia</taxon>
        <taxon>Burkholderia cepacia complex</taxon>
    </lineage>
</organism>
<feature type="compositionally biased region" description="Basic and acidic residues" evidence="1">
    <location>
        <begin position="47"/>
        <end position="72"/>
    </location>
</feature>
<gene>
    <name evidence="2" type="ORF">BLA13014_06271</name>
</gene>
<protein>
    <submittedName>
        <fullName evidence="2">Uncharacterized protein</fullName>
    </submittedName>
</protein>
<proteinExistence type="predicted"/>
<accession>A0A6P2RG58</accession>
<evidence type="ECO:0000256" key="1">
    <source>
        <dbReference type="SAM" id="MobiDB-lite"/>
    </source>
</evidence>
<sequence>MAIDPAAPVDTTRALFRRGTSNAIVPPWGVASLARLGIPENTVGRVRRNDHGNARRTTMDPRKYRDVRVPLR</sequence>
<name>A0A6P2RG58_9BURK</name>
<dbReference type="RefSeq" id="WP_175025372.1">
    <property type="nucleotide sequence ID" value="NZ_CABVQC010000058.1"/>
</dbReference>
<dbReference type="Proteomes" id="UP000494261">
    <property type="component" value="Unassembled WGS sequence"/>
</dbReference>
<feature type="region of interest" description="Disordered" evidence="1">
    <location>
        <begin position="44"/>
        <end position="72"/>
    </location>
</feature>
<dbReference type="EMBL" id="CABVQC010000058">
    <property type="protein sequence ID" value="VWC31192.1"/>
    <property type="molecule type" value="Genomic_DNA"/>
</dbReference>
<reference evidence="2 3" key="1">
    <citation type="submission" date="2019-09" db="EMBL/GenBank/DDBJ databases">
        <authorList>
            <person name="Depoorter E."/>
        </authorList>
    </citation>
    <scope>NUCLEOTIDE SEQUENCE [LARGE SCALE GENOMIC DNA]</scope>
    <source>
        <strain evidence="2">LMG 13014</strain>
    </source>
</reference>
<dbReference type="AlphaFoldDB" id="A0A6P2RG58"/>
<evidence type="ECO:0000313" key="2">
    <source>
        <dbReference type="EMBL" id="VWC31192.1"/>
    </source>
</evidence>